<organism evidence="1">
    <name type="scientific">Klosneuvirus KNV1</name>
    <dbReference type="NCBI Taxonomy" id="1977640"/>
    <lineage>
        <taxon>Viruses</taxon>
        <taxon>Varidnaviria</taxon>
        <taxon>Bamfordvirae</taxon>
        <taxon>Nucleocytoviricota</taxon>
        <taxon>Megaviricetes</taxon>
        <taxon>Imitervirales</taxon>
        <taxon>Mimiviridae</taxon>
        <taxon>Klosneuvirinae</taxon>
        <taxon>Klosneuvirus</taxon>
    </lineage>
</organism>
<accession>A0A1V0SK34</accession>
<sequence length="467" mass="55214">MEVPNLNFDCIQTIFDWIPEDEWMLTVRSWLQVNKFFNKNQQLWKILFSRIYPCKLEGVGKGTVVVIKDAFMDWKNQKDHKEERINASYMDFRYHEAYDQYVDEDLMDYAMKTRNLPMALKLRDNQRFNCFRGHGLYERSLRSALIHGNIEAFNIWFEFKKCAFHYTRGVDALWINPDNMSNGNFAGIHMDDVRKMVYNGHLISLQFLEQKFKELGIPQSVLVKWLERMDLYRLVKTRQFKSIEYLIEIGAKFEFDFASTGRQGRRDDRGTNRLWSYNNNPYVVVSLLEKFGEKLGLANTEPSRGEYSQARLSWGAVMACVRACFCPNWKPRSNDDPLMPTLKEKARKLMTHSFVTRLLVKENFDENDHRMFRFLGLNVFPKHIEGCELTSMFYHKYLGEVLLDKKISQTMWNATIHSVAICTNREETLKLLTTTFVTKLLEQVEINSMQMRILQEKGFVIAPKCLR</sequence>
<reference evidence="1" key="1">
    <citation type="journal article" date="2017" name="Science">
        <title>Giant viruses with an expanded complement of translation system components.</title>
        <authorList>
            <person name="Schulz F."/>
            <person name="Yutin N."/>
            <person name="Ivanova N.N."/>
            <person name="Ortega D.R."/>
            <person name="Lee T.K."/>
            <person name="Vierheilig J."/>
            <person name="Daims H."/>
            <person name="Horn M."/>
            <person name="Wagner M."/>
            <person name="Jensen G.J."/>
            <person name="Kyrpides N.C."/>
            <person name="Koonin E.V."/>
            <person name="Woyke T."/>
        </authorList>
    </citation>
    <scope>NUCLEOTIDE SEQUENCE</scope>
    <source>
        <strain evidence="1">KNV1</strain>
    </source>
</reference>
<name>A0A1V0SK34_9VIRU</name>
<protein>
    <submittedName>
        <fullName evidence="1">Uncharacterized protein</fullName>
    </submittedName>
</protein>
<proteinExistence type="predicted"/>
<evidence type="ECO:0000313" key="1">
    <source>
        <dbReference type="EMBL" id="ARF12090.1"/>
    </source>
</evidence>
<gene>
    <name evidence="1" type="ORF">Klosneuvirus_3_225</name>
</gene>
<dbReference type="EMBL" id="KY684110">
    <property type="protein sequence ID" value="ARF12090.1"/>
    <property type="molecule type" value="Genomic_DNA"/>
</dbReference>